<evidence type="ECO:0000313" key="3">
    <source>
        <dbReference type="Proteomes" id="UP000184016"/>
    </source>
</evidence>
<accession>A0A1M6UQU2</accession>
<keyword evidence="1" id="KW-0472">Membrane</keyword>
<dbReference type="EMBL" id="FRAF01000020">
    <property type="protein sequence ID" value="SHK71568.1"/>
    <property type="molecule type" value="Genomic_DNA"/>
</dbReference>
<name>A0A1M6UQU2_9BACL</name>
<evidence type="ECO:0000256" key="1">
    <source>
        <dbReference type="SAM" id="Phobius"/>
    </source>
</evidence>
<dbReference type="AlphaFoldDB" id="A0A1M6UQU2"/>
<dbReference type="RefSeq" id="WP_165612008.1">
    <property type="nucleotide sequence ID" value="NZ_FRAF01000020.1"/>
</dbReference>
<reference evidence="3" key="1">
    <citation type="submission" date="2016-11" db="EMBL/GenBank/DDBJ databases">
        <authorList>
            <person name="Varghese N."/>
            <person name="Submissions S."/>
        </authorList>
    </citation>
    <scope>NUCLEOTIDE SEQUENCE [LARGE SCALE GENOMIC DNA]</scope>
    <source>
        <strain evidence="3">USBA-503</strain>
    </source>
</reference>
<feature type="transmembrane region" description="Helical" evidence="1">
    <location>
        <begin position="7"/>
        <end position="29"/>
    </location>
</feature>
<keyword evidence="1" id="KW-0812">Transmembrane</keyword>
<feature type="transmembrane region" description="Helical" evidence="1">
    <location>
        <begin position="35"/>
        <end position="52"/>
    </location>
</feature>
<dbReference type="Proteomes" id="UP000184016">
    <property type="component" value="Unassembled WGS sequence"/>
</dbReference>
<organism evidence="2 3">
    <name type="scientific">Alicyclobacillus tolerans</name>
    <dbReference type="NCBI Taxonomy" id="90970"/>
    <lineage>
        <taxon>Bacteria</taxon>
        <taxon>Bacillati</taxon>
        <taxon>Bacillota</taxon>
        <taxon>Bacilli</taxon>
        <taxon>Bacillales</taxon>
        <taxon>Alicyclobacillaceae</taxon>
        <taxon>Alicyclobacillus</taxon>
    </lineage>
</organism>
<keyword evidence="1" id="KW-1133">Transmembrane helix</keyword>
<proteinExistence type="predicted"/>
<gene>
    <name evidence="2" type="ORF">SAMN05443507_12070</name>
</gene>
<keyword evidence="3" id="KW-1185">Reference proteome</keyword>
<evidence type="ECO:0000313" key="2">
    <source>
        <dbReference type="EMBL" id="SHK71568.1"/>
    </source>
</evidence>
<sequence>MGLFIMLARFVKLMLAAAIMLLFFRALIWPNTLDLLILMLLFIVFAVTFIGAP</sequence>
<protein>
    <submittedName>
        <fullName evidence="2">Uncharacterized protein</fullName>
    </submittedName>
</protein>